<evidence type="ECO:0000313" key="8">
    <source>
        <dbReference type="Proteomes" id="UP000291286"/>
    </source>
</evidence>
<dbReference type="InterPro" id="IPR009056">
    <property type="entry name" value="Cyt_c-like_dom"/>
</dbReference>
<evidence type="ECO:0000259" key="6">
    <source>
        <dbReference type="PROSITE" id="PS51007"/>
    </source>
</evidence>
<evidence type="ECO:0000256" key="5">
    <source>
        <dbReference type="SAM" id="MobiDB-lite"/>
    </source>
</evidence>
<dbReference type="Gene3D" id="1.10.760.10">
    <property type="entry name" value="Cytochrome c-like domain"/>
    <property type="match status" value="1"/>
</dbReference>
<evidence type="ECO:0000256" key="1">
    <source>
        <dbReference type="ARBA" id="ARBA00022617"/>
    </source>
</evidence>
<comment type="caution">
    <text evidence="7">The sequence shown here is derived from an EMBL/GenBank/DDBJ whole genome shotgun (WGS) entry which is preliminary data.</text>
</comment>
<dbReference type="AlphaFoldDB" id="A0A4Q8LQC4"/>
<dbReference type="Pfam" id="PF13442">
    <property type="entry name" value="Cytochrome_CBB3"/>
    <property type="match status" value="1"/>
</dbReference>
<dbReference type="SUPFAM" id="SSF46626">
    <property type="entry name" value="Cytochrome c"/>
    <property type="match status" value="1"/>
</dbReference>
<keyword evidence="2 4" id="KW-0479">Metal-binding</keyword>
<feature type="domain" description="Cytochrome c" evidence="6">
    <location>
        <begin position="67"/>
        <end position="145"/>
    </location>
</feature>
<dbReference type="GO" id="GO:0046872">
    <property type="term" value="F:metal ion binding"/>
    <property type="evidence" value="ECO:0007669"/>
    <property type="project" value="UniProtKB-KW"/>
</dbReference>
<reference evidence="7 8" key="1">
    <citation type="submission" date="2019-02" db="EMBL/GenBank/DDBJ databases">
        <title>WGS of Pseudoxanthomonas species novum from clinical isolates.</title>
        <authorList>
            <person name="Bernier A.-M."/>
            <person name="Bernard K."/>
            <person name="Vachon A."/>
        </authorList>
    </citation>
    <scope>NUCLEOTIDE SEQUENCE [LARGE SCALE GENOMIC DNA]</scope>
    <source>
        <strain evidence="7 8">NML171202</strain>
    </source>
</reference>
<organism evidence="7 8">
    <name type="scientific">Pseudoxanthomonas winnipegensis</name>
    <dbReference type="NCBI Taxonomy" id="2480810"/>
    <lineage>
        <taxon>Bacteria</taxon>
        <taxon>Pseudomonadati</taxon>
        <taxon>Pseudomonadota</taxon>
        <taxon>Gammaproteobacteria</taxon>
        <taxon>Lysobacterales</taxon>
        <taxon>Lysobacteraceae</taxon>
        <taxon>Pseudoxanthomonas</taxon>
    </lineage>
</organism>
<evidence type="ECO:0000256" key="2">
    <source>
        <dbReference type="ARBA" id="ARBA00022723"/>
    </source>
</evidence>
<dbReference type="GO" id="GO:0009055">
    <property type="term" value="F:electron transfer activity"/>
    <property type="evidence" value="ECO:0007669"/>
    <property type="project" value="InterPro"/>
</dbReference>
<dbReference type="GO" id="GO:0020037">
    <property type="term" value="F:heme binding"/>
    <property type="evidence" value="ECO:0007669"/>
    <property type="project" value="InterPro"/>
</dbReference>
<dbReference type="InterPro" id="IPR036909">
    <property type="entry name" value="Cyt_c-like_dom_sf"/>
</dbReference>
<evidence type="ECO:0000313" key="7">
    <source>
        <dbReference type="EMBL" id="TAA33484.1"/>
    </source>
</evidence>
<dbReference type="PROSITE" id="PS51007">
    <property type="entry name" value="CYTC"/>
    <property type="match status" value="1"/>
</dbReference>
<protein>
    <submittedName>
        <fullName evidence="7">Cytochrome c</fullName>
    </submittedName>
</protein>
<gene>
    <name evidence="7" type="ORF">EA661_04335</name>
</gene>
<keyword evidence="1 4" id="KW-0349">Heme</keyword>
<evidence type="ECO:0000256" key="4">
    <source>
        <dbReference type="PROSITE-ProRule" id="PRU00433"/>
    </source>
</evidence>
<dbReference type="Proteomes" id="UP000291286">
    <property type="component" value="Unassembled WGS sequence"/>
</dbReference>
<accession>A0A4Q8LQC4</accession>
<evidence type="ECO:0000256" key="3">
    <source>
        <dbReference type="ARBA" id="ARBA00023004"/>
    </source>
</evidence>
<feature type="region of interest" description="Disordered" evidence="5">
    <location>
        <begin position="1"/>
        <end position="31"/>
    </location>
</feature>
<name>A0A4Q8LQC4_9GAMM</name>
<keyword evidence="3 4" id="KW-0408">Iron</keyword>
<proteinExistence type="predicted"/>
<sequence length="171" mass="17699">MVSDRAGVRASATASPPSGGGVGASTSSSSARSARHRRLGLLALLLLASPAVGASGQAADAVPFTAQQSAQGARVYAQHCAACHGQQLEGFSGPVLAGPAFYGRDMGVPLHATFQYMAREMPVGRPGSLRREDYAALMALILEKNGYPAGDVALDYDTALRADAPLYFHRP</sequence>
<dbReference type="EMBL" id="SHMB01000001">
    <property type="protein sequence ID" value="TAA33484.1"/>
    <property type="molecule type" value="Genomic_DNA"/>
</dbReference>